<keyword evidence="1" id="KW-0812">Transmembrane</keyword>
<feature type="domain" description="HNH nuclease" evidence="2">
    <location>
        <begin position="129"/>
        <end position="181"/>
    </location>
</feature>
<organism evidence="3">
    <name type="scientific">viral metagenome</name>
    <dbReference type="NCBI Taxonomy" id="1070528"/>
    <lineage>
        <taxon>unclassified sequences</taxon>
        <taxon>metagenomes</taxon>
        <taxon>organismal metagenomes</taxon>
    </lineage>
</organism>
<keyword evidence="1" id="KW-0472">Membrane</keyword>
<dbReference type="CDD" id="cd00085">
    <property type="entry name" value="HNHc"/>
    <property type="match status" value="1"/>
</dbReference>
<dbReference type="InterPro" id="IPR002711">
    <property type="entry name" value="HNH"/>
</dbReference>
<evidence type="ECO:0000256" key="1">
    <source>
        <dbReference type="SAM" id="Phobius"/>
    </source>
</evidence>
<dbReference type="InterPro" id="IPR003615">
    <property type="entry name" value="HNH_nuc"/>
</dbReference>
<accession>A0A6C0HP51</accession>
<dbReference type="GO" id="GO:0003676">
    <property type="term" value="F:nucleic acid binding"/>
    <property type="evidence" value="ECO:0007669"/>
    <property type="project" value="InterPro"/>
</dbReference>
<dbReference type="EMBL" id="MN739997">
    <property type="protein sequence ID" value="QHT82167.1"/>
    <property type="molecule type" value="Genomic_DNA"/>
</dbReference>
<dbReference type="AlphaFoldDB" id="A0A6C0HP51"/>
<dbReference type="GO" id="GO:0004519">
    <property type="term" value="F:endonuclease activity"/>
    <property type="evidence" value="ECO:0007669"/>
    <property type="project" value="InterPro"/>
</dbReference>
<sequence>MINIYYDYKYMHIFKNYKKYYQIAIVAFAGISLYAYIKKNPENSYGLLEHANQAIKYLPIDKNSKDMITPLFGMMGKSQSTDTQSSRIIKSGNNSDYIGSGGSNGAGEGGGSNCVGDGISITKRSVSETKKKFVAASQGWKCRSCNNMLPAWFEVDHTIRLDQGGTNSVDNLVALCRDCHGKKTAMENL</sequence>
<dbReference type="Gene3D" id="1.10.30.50">
    <property type="match status" value="1"/>
</dbReference>
<feature type="transmembrane region" description="Helical" evidence="1">
    <location>
        <begin position="20"/>
        <end position="37"/>
    </location>
</feature>
<proteinExistence type="predicted"/>
<name>A0A6C0HP51_9ZZZZ</name>
<protein>
    <recommendedName>
        <fullName evidence="2">HNH nuclease domain-containing protein</fullName>
    </recommendedName>
</protein>
<evidence type="ECO:0000259" key="2">
    <source>
        <dbReference type="SMART" id="SM00507"/>
    </source>
</evidence>
<reference evidence="3" key="1">
    <citation type="journal article" date="2020" name="Nature">
        <title>Giant virus diversity and host interactions through global metagenomics.</title>
        <authorList>
            <person name="Schulz F."/>
            <person name="Roux S."/>
            <person name="Paez-Espino D."/>
            <person name="Jungbluth S."/>
            <person name="Walsh D.A."/>
            <person name="Denef V.J."/>
            <person name="McMahon K.D."/>
            <person name="Konstantinidis K.T."/>
            <person name="Eloe-Fadrosh E.A."/>
            <person name="Kyrpides N.C."/>
            <person name="Woyke T."/>
        </authorList>
    </citation>
    <scope>NUCLEOTIDE SEQUENCE</scope>
    <source>
        <strain evidence="3">GVMAG-M-3300023184-161</strain>
    </source>
</reference>
<dbReference type="Pfam" id="PF01844">
    <property type="entry name" value="HNH"/>
    <property type="match status" value="1"/>
</dbReference>
<evidence type="ECO:0000313" key="3">
    <source>
        <dbReference type="EMBL" id="QHT82167.1"/>
    </source>
</evidence>
<dbReference type="SMART" id="SM00507">
    <property type="entry name" value="HNHc"/>
    <property type="match status" value="1"/>
</dbReference>
<keyword evidence="1" id="KW-1133">Transmembrane helix</keyword>
<dbReference type="GO" id="GO:0008270">
    <property type="term" value="F:zinc ion binding"/>
    <property type="evidence" value="ECO:0007669"/>
    <property type="project" value="InterPro"/>
</dbReference>